<evidence type="ECO:0000313" key="1">
    <source>
        <dbReference type="EMBL" id="HGE65795.1"/>
    </source>
</evidence>
<dbReference type="Pfam" id="PF09824">
    <property type="entry name" value="ArsR"/>
    <property type="match status" value="1"/>
</dbReference>
<evidence type="ECO:0000313" key="2">
    <source>
        <dbReference type="EMBL" id="HGU59064.1"/>
    </source>
</evidence>
<comment type="caution">
    <text evidence="2">The sequence shown here is derived from an EMBL/GenBank/DDBJ whole genome shotgun (WGS) entry which is preliminary data.</text>
</comment>
<organism evidence="2">
    <name type="scientific">Geoglobus ahangari</name>
    <dbReference type="NCBI Taxonomy" id="113653"/>
    <lineage>
        <taxon>Archaea</taxon>
        <taxon>Methanobacteriati</taxon>
        <taxon>Methanobacteriota</taxon>
        <taxon>Archaeoglobi</taxon>
        <taxon>Archaeoglobales</taxon>
        <taxon>Archaeoglobaceae</taxon>
        <taxon>Geoglobus</taxon>
    </lineage>
</organism>
<dbReference type="EMBL" id="DRUC01000040">
    <property type="protein sequence ID" value="HHF48054.1"/>
    <property type="molecule type" value="Genomic_DNA"/>
</dbReference>
<dbReference type="EMBL" id="DTAK01000013">
    <property type="protein sequence ID" value="HGU59064.1"/>
    <property type="molecule type" value="Genomic_DNA"/>
</dbReference>
<dbReference type="PIRSF" id="PIRSF022057">
    <property type="entry name" value="UCP022057"/>
    <property type="match status" value="1"/>
</dbReference>
<dbReference type="SUPFAM" id="SSF46785">
    <property type="entry name" value="Winged helix' DNA-binding domain"/>
    <property type="match status" value="1"/>
</dbReference>
<sequence>MVRRAKLVNDLVELVPILQLLSTETYRKVYETLLSEWKTLNELKELYGEKVEEVLKILKNAGMLEVKWRMPSDPSGRPEKEYHVSYTHISLNVYTSLKDLNTVLKAVFMAEDEEREIVDKIIDEIKRGRMSVQHISKETGIDQLLIRAIAKKALELNLKGQIVELAKNEEI</sequence>
<evidence type="ECO:0000313" key="3">
    <source>
        <dbReference type="EMBL" id="HHF48054.1"/>
    </source>
</evidence>
<dbReference type="AlphaFoldDB" id="A0A7C4S825"/>
<accession>A0A7C4S825</accession>
<dbReference type="InterPro" id="IPR036390">
    <property type="entry name" value="WH_DNA-bd_sf"/>
</dbReference>
<dbReference type="EMBL" id="DTPI01000008">
    <property type="protein sequence ID" value="HGE65795.1"/>
    <property type="molecule type" value="Genomic_DNA"/>
</dbReference>
<protein>
    <submittedName>
        <fullName evidence="2">ArsR family transcriptional regulator</fullName>
    </submittedName>
</protein>
<dbReference type="InterPro" id="IPR014517">
    <property type="entry name" value="ArsR_tscrpt_regulator"/>
</dbReference>
<proteinExistence type="predicted"/>
<name>A0A7C4S825_9EURY</name>
<reference evidence="2" key="1">
    <citation type="journal article" date="2020" name="mSystems">
        <title>Genome- and Community-Level Interaction Insights into Carbon Utilization and Element Cycling Functions of Hydrothermarchaeota in Hydrothermal Sediment.</title>
        <authorList>
            <person name="Zhou Z."/>
            <person name="Liu Y."/>
            <person name="Xu W."/>
            <person name="Pan J."/>
            <person name="Luo Z.H."/>
            <person name="Li M."/>
        </authorList>
    </citation>
    <scope>NUCLEOTIDE SEQUENCE [LARGE SCALE GENOMIC DNA]</scope>
    <source>
        <strain evidence="3">SpSt-10</strain>
        <strain evidence="2">SpSt-62</strain>
        <strain evidence="1">SpSt-97</strain>
    </source>
</reference>
<gene>
    <name evidence="3" type="ORF">ENL48_02330</name>
    <name evidence="2" type="ORF">ENT89_02500</name>
    <name evidence="1" type="ORF">ENX77_01495</name>
</gene>